<dbReference type="PROSITE" id="PS00893">
    <property type="entry name" value="NUDIX_BOX"/>
    <property type="match status" value="1"/>
</dbReference>
<organism evidence="4 5">
    <name type="scientific">Thermanaerovibrio velox DSM 12556</name>
    <dbReference type="NCBI Taxonomy" id="926567"/>
    <lineage>
        <taxon>Bacteria</taxon>
        <taxon>Thermotogati</taxon>
        <taxon>Synergistota</taxon>
        <taxon>Synergistia</taxon>
        <taxon>Synergistales</taxon>
        <taxon>Synergistaceae</taxon>
        <taxon>Thermanaerovibrio</taxon>
    </lineage>
</organism>
<dbReference type="GO" id="GO:0016787">
    <property type="term" value="F:hydrolase activity"/>
    <property type="evidence" value="ECO:0007669"/>
    <property type="project" value="UniProtKB-KW"/>
</dbReference>
<comment type="cofactor">
    <cofactor evidence="1">
        <name>Mg(2+)</name>
        <dbReference type="ChEBI" id="CHEBI:18420"/>
    </cofactor>
</comment>
<dbReference type="STRING" id="926567.TheveDRAFT_0904"/>
<dbReference type="RefSeq" id="WP_006583534.1">
    <property type="nucleotide sequence ID" value="NZ_CM001377.1"/>
</dbReference>
<dbReference type="InterPro" id="IPR000086">
    <property type="entry name" value="NUDIX_hydrolase_dom"/>
</dbReference>
<dbReference type="HOGENOM" id="CLU_037162_18_5_0"/>
<evidence type="ECO:0000313" key="4">
    <source>
        <dbReference type="EMBL" id="EHM10040.1"/>
    </source>
</evidence>
<sequence length="156" mass="16874">MKIRVGGIITGPEGLLLMRYRHGGGDVYCIPGGGVDDGEWLDCALIRELLEELDISVSVGPILALAQGGPMGNKVPTLHVLFSCTITGGIPHLNPEETSANEVCWIPLDELDGLVLYPDVKGIIKTSLRFSGTTDTPKPLSDLEIPYVKLPVRRWL</sequence>
<dbReference type="AlphaFoldDB" id="H0URV1"/>
<dbReference type="InterPro" id="IPR020084">
    <property type="entry name" value="NUDIX_hydrolase_CS"/>
</dbReference>
<dbReference type="Pfam" id="PF00293">
    <property type="entry name" value="NUDIX"/>
    <property type="match status" value="1"/>
</dbReference>
<dbReference type="SUPFAM" id="SSF55811">
    <property type="entry name" value="Nudix"/>
    <property type="match status" value="1"/>
</dbReference>
<keyword evidence="2" id="KW-0378">Hydrolase</keyword>
<evidence type="ECO:0000256" key="2">
    <source>
        <dbReference type="ARBA" id="ARBA00022801"/>
    </source>
</evidence>
<keyword evidence="5" id="KW-1185">Reference proteome</keyword>
<evidence type="ECO:0000259" key="3">
    <source>
        <dbReference type="PROSITE" id="PS51462"/>
    </source>
</evidence>
<dbReference type="Gene3D" id="3.90.79.10">
    <property type="entry name" value="Nucleoside Triphosphate Pyrophosphohydrolase"/>
    <property type="match status" value="1"/>
</dbReference>
<dbReference type="InterPro" id="IPR015797">
    <property type="entry name" value="NUDIX_hydrolase-like_dom_sf"/>
</dbReference>
<dbReference type="PANTHER" id="PTHR43046">
    <property type="entry name" value="GDP-MANNOSE MANNOSYL HYDROLASE"/>
    <property type="match status" value="1"/>
</dbReference>
<feature type="domain" description="Nudix hydrolase" evidence="3">
    <location>
        <begin position="1"/>
        <end position="130"/>
    </location>
</feature>
<proteinExistence type="predicted"/>
<protein>
    <submittedName>
        <fullName evidence="4">ADP-ribose pyrophosphatase</fullName>
    </submittedName>
</protein>
<evidence type="ECO:0000313" key="5">
    <source>
        <dbReference type="Proteomes" id="UP000005730"/>
    </source>
</evidence>
<dbReference type="PROSITE" id="PS51462">
    <property type="entry name" value="NUDIX"/>
    <property type="match status" value="1"/>
</dbReference>
<reference evidence="4 5" key="1">
    <citation type="submission" date="2011-10" db="EMBL/GenBank/DDBJ databases">
        <title>The Noncontiguous Finished genome of Thermanaerovibrio velox DSM 12556.</title>
        <authorList>
            <consortium name="US DOE Joint Genome Institute (JGI-PGF)"/>
            <person name="Lucas S."/>
            <person name="Copeland A."/>
            <person name="Lapidus A."/>
            <person name="Glavina del Rio T."/>
            <person name="Dalin E."/>
            <person name="Tice H."/>
            <person name="Bruce D."/>
            <person name="Goodwin L."/>
            <person name="Pitluck S."/>
            <person name="Peters L."/>
            <person name="Mikhailova N."/>
            <person name="Teshima H."/>
            <person name="Kyrpides N."/>
            <person name="Mavromatis K."/>
            <person name="Ivanova N."/>
            <person name="Markowitz V."/>
            <person name="Cheng J.-F."/>
            <person name="Hugenholtz P."/>
            <person name="Woyke T."/>
            <person name="Wu D."/>
            <person name="Spring S."/>
            <person name="Brambilla E.-M."/>
            <person name="Klenk H.-P."/>
            <person name="Eisen J.A."/>
        </authorList>
    </citation>
    <scope>NUCLEOTIDE SEQUENCE [LARGE SCALE GENOMIC DNA]</scope>
    <source>
        <strain evidence="4 5">DSM 12556</strain>
    </source>
</reference>
<gene>
    <name evidence="4" type="ORF">TheveDRAFT_0904</name>
</gene>
<accession>H0URV1</accession>
<dbReference type="eggNOG" id="COG1051">
    <property type="taxonomic scope" value="Bacteria"/>
</dbReference>
<dbReference type="EMBL" id="CM001377">
    <property type="protein sequence ID" value="EHM10040.1"/>
    <property type="molecule type" value="Genomic_DNA"/>
</dbReference>
<dbReference type="PANTHER" id="PTHR43046:SF14">
    <property type="entry name" value="MUTT_NUDIX FAMILY PROTEIN"/>
    <property type="match status" value="1"/>
</dbReference>
<dbReference type="Proteomes" id="UP000005730">
    <property type="component" value="Chromosome"/>
</dbReference>
<evidence type="ECO:0000256" key="1">
    <source>
        <dbReference type="ARBA" id="ARBA00001946"/>
    </source>
</evidence>
<name>H0URV1_9BACT</name>